<dbReference type="EMBL" id="JAWDGP010005406">
    <property type="protein sequence ID" value="KAK3757154.1"/>
    <property type="molecule type" value="Genomic_DNA"/>
</dbReference>
<accession>A0AAE1D4L2</accession>
<gene>
    <name evidence="1" type="ORF">RRG08_061439</name>
</gene>
<dbReference type="AlphaFoldDB" id="A0AAE1D4L2"/>
<dbReference type="Proteomes" id="UP001283361">
    <property type="component" value="Unassembled WGS sequence"/>
</dbReference>
<protein>
    <submittedName>
        <fullName evidence="1">Uncharacterized protein</fullName>
    </submittedName>
</protein>
<sequence length="80" mass="9127">MGSDKPLVLSHVSEDAAAAKYDDNEEEDIVEVPRTEEERLLKQQLIALFDTLTLNTDESISIANTIIRFFETQKWSNPFV</sequence>
<evidence type="ECO:0000313" key="1">
    <source>
        <dbReference type="EMBL" id="KAK3757154.1"/>
    </source>
</evidence>
<comment type="caution">
    <text evidence="1">The sequence shown here is derived from an EMBL/GenBank/DDBJ whole genome shotgun (WGS) entry which is preliminary data.</text>
</comment>
<name>A0AAE1D4L2_9GAST</name>
<evidence type="ECO:0000313" key="2">
    <source>
        <dbReference type="Proteomes" id="UP001283361"/>
    </source>
</evidence>
<keyword evidence="2" id="KW-1185">Reference proteome</keyword>
<reference evidence="1" key="1">
    <citation type="journal article" date="2023" name="G3 (Bethesda)">
        <title>A reference genome for the long-term kleptoplast-retaining sea slug Elysia crispata morphotype clarki.</title>
        <authorList>
            <person name="Eastman K.E."/>
            <person name="Pendleton A.L."/>
            <person name="Shaikh M.A."/>
            <person name="Suttiyut T."/>
            <person name="Ogas R."/>
            <person name="Tomko P."/>
            <person name="Gavelis G."/>
            <person name="Widhalm J.R."/>
            <person name="Wisecaver J.H."/>
        </authorList>
    </citation>
    <scope>NUCLEOTIDE SEQUENCE</scope>
    <source>
        <strain evidence="1">ECLA1</strain>
    </source>
</reference>
<organism evidence="1 2">
    <name type="scientific">Elysia crispata</name>
    <name type="common">lettuce slug</name>
    <dbReference type="NCBI Taxonomy" id="231223"/>
    <lineage>
        <taxon>Eukaryota</taxon>
        <taxon>Metazoa</taxon>
        <taxon>Spiralia</taxon>
        <taxon>Lophotrochozoa</taxon>
        <taxon>Mollusca</taxon>
        <taxon>Gastropoda</taxon>
        <taxon>Heterobranchia</taxon>
        <taxon>Euthyneura</taxon>
        <taxon>Panpulmonata</taxon>
        <taxon>Sacoglossa</taxon>
        <taxon>Placobranchoidea</taxon>
        <taxon>Plakobranchidae</taxon>
        <taxon>Elysia</taxon>
    </lineage>
</organism>
<proteinExistence type="predicted"/>